<dbReference type="EMBL" id="JBHSAP010000009">
    <property type="protein sequence ID" value="MFC4076784.1"/>
    <property type="molecule type" value="Genomic_DNA"/>
</dbReference>
<dbReference type="Gene3D" id="1.20.1260.120">
    <property type="entry name" value="Protein of unknown function DUF2935"/>
    <property type="match status" value="1"/>
</dbReference>
<dbReference type="Proteomes" id="UP001595843">
    <property type="component" value="Unassembled WGS sequence"/>
</dbReference>
<dbReference type="RefSeq" id="WP_380704038.1">
    <property type="nucleotide sequence ID" value="NZ_JBHSAP010000009.1"/>
</dbReference>
<sequence length="266" mass="31218">MDSQYRQTAVFELRFWLQILGDHARFIRDSLSPEEKKEVERARHFITIFDTLLTHIHPQTDLRTLSRQVNQQAREIRQFKLHLLQRHLTGKILLGLSPTFINHMVSEVDEAIRIFDYLTEGQIPPIQHPIHHHLLWLLDAAGHAGAIDAELDLVEKRMKQKSRSFTRHFEDFYLKAVELAGYLRTSLPDFPALQRFNQQTKLEILLFRTFLAELEELRMDKETLGTLTPLMADHMAREECYYLMKLAESTRLQPPECDPGKPRVQG</sequence>
<gene>
    <name evidence="1" type="ORF">ACFOUO_08170</name>
</gene>
<dbReference type="InterPro" id="IPR021328">
    <property type="entry name" value="CotB-like"/>
</dbReference>
<protein>
    <submittedName>
        <fullName evidence="1">DUF2935 domain-containing protein</fullName>
    </submittedName>
</protein>
<reference evidence="2" key="1">
    <citation type="journal article" date="2019" name="Int. J. Syst. Evol. Microbiol.">
        <title>The Global Catalogue of Microorganisms (GCM) 10K type strain sequencing project: providing services to taxonomists for standard genome sequencing and annotation.</title>
        <authorList>
            <consortium name="The Broad Institute Genomics Platform"/>
            <consortium name="The Broad Institute Genome Sequencing Center for Infectious Disease"/>
            <person name="Wu L."/>
            <person name="Ma J."/>
        </authorList>
    </citation>
    <scope>NUCLEOTIDE SEQUENCE [LARGE SCALE GENOMIC DNA]</scope>
    <source>
        <strain evidence="2">IBRC-M 10813</strain>
    </source>
</reference>
<proteinExistence type="predicted"/>
<comment type="caution">
    <text evidence="1">The sequence shown here is derived from an EMBL/GenBank/DDBJ whole genome shotgun (WGS) entry which is preliminary data.</text>
</comment>
<evidence type="ECO:0000313" key="1">
    <source>
        <dbReference type="EMBL" id="MFC4076784.1"/>
    </source>
</evidence>
<dbReference type="SUPFAM" id="SSF158430">
    <property type="entry name" value="Bacillus cereus metalloprotein-like"/>
    <property type="match status" value="2"/>
</dbReference>
<dbReference type="Pfam" id="PF11155">
    <property type="entry name" value="DUF2935"/>
    <property type="match status" value="2"/>
</dbReference>
<name>A0ABV8JLD8_9BACL</name>
<accession>A0ABV8JLD8</accession>
<keyword evidence="2" id="KW-1185">Reference proteome</keyword>
<evidence type="ECO:0000313" key="2">
    <source>
        <dbReference type="Proteomes" id="UP001595843"/>
    </source>
</evidence>
<organism evidence="1 2">
    <name type="scientific">Salinithrix halophila</name>
    <dbReference type="NCBI Taxonomy" id="1485204"/>
    <lineage>
        <taxon>Bacteria</taxon>
        <taxon>Bacillati</taxon>
        <taxon>Bacillota</taxon>
        <taxon>Bacilli</taxon>
        <taxon>Bacillales</taxon>
        <taxon>Thermoactinomycetaceae</taxon>
        <taxon>Salinithrix</taxon>
    </lineage>
</organism>